<dbReference type="InterPro" id="IPR052380">
    <property type="entry name" value="Viral_DNA_packaging_terminase"/>
</dbReference>
<sequence length="412" mass="45006">MNDLPLSPKQLDAIRGSTARVNLYSGAIRSGKTVASLLRFLIYTASAPRGGQLVVVGRTRDSVARNVFAPLTDPSLFGLLAAHVNYTAGAPTGRVLDRTVYVLGASDSKAEKVLRGLTCCGAYVDELTVVAEDFFTQLLGRMSVPGAQLFATTNPDNPAHWVKRRYLDRLAQLPDWRSFTFRLDDNPALTQSYKDSIRREYTGLWYRRFVLGEWVAAEGAVFSGWNPARHVVSADALPTMTRVLAAGIDHGMTNPSAAILLGIGANGALYAINEWWLDPTHGVERPTVGQQSAMIRGWLNTQPTRPEFVIVDPAAASLRVQLHHDGVTTQAADNDVSYGIALLASLLGSGRMFISDRCPNLIREIPAYSWSTQATEKGDDKPIKVADHACDAWRYSVVTTENLWRPLLALAA</sequence>
<name>A0A4R2KCZ8_9PSEU</name>
<organism evidence="1 2">
    <name type="scientific">Actinocrispum wychmicini</name>
    <dbReference type="NCBI Taxonomy" id="1213861"/>
    <lineage>
        <taxon>Bacteria</taxon>
        <taxon>Bacillati</taxon>
        <taxon>Actinomycetota</taxon>
        <taxon>Actinomycetes</taxon>
        <taxon>Pseudonocardiales</taxon>
        <taxon>Pseudonocardiaceae</taxon>
        <taxon>Actinocrispum</taxon>
    </lineage>
</organism>
<dbReference type="PANTHER" id="PTHR39184">
    <property type="match status" value="1"/>
</dbReference>
<keyword evidence="2" id="KW-1185">Reference proteome</keyword>
<dbReference type="OrthoDB" id="4498710at2"/>
<dbReference type="InterPro" id="IPR027417">
    <property type="entry name" value="P-loop_NTPase"/>
</dbReference>
<dbReference type="Gene3D" id="3.40.50.300">
    <property type="entry name" value="P-loop containing nucleotide triphosphate hydrolases"/>
    <property type="match status" value="1"/>
</dbReference>
<reference evidence="1 2" key="1">
    <citation type="submission" date="2019-03" db="EMBL/GenBank/DDBJ databases">
        <title>Genomic Encyclopedia of Type Strains, Phase IV (KMG-IV): sequencing the most valuable type-strain genomes for metagenomic binning, comparative biology and taxonomic classification.</title>
        <authorList>
            <person name="Goeker M."/>
        </authorList>
    </citation>
    <scope>NUCLEOTIDE SEQUENCE [LARGE SCALE GENOMIC DNA]</scope>
    <source>
        <strain evidence="1 2">DSM 45934</strain>
    </source>
</reference>
<dbReference type="Proteomes" id="UP000295680">
    <property type="component" value="Unassembled WGS sequence"/>
</dbReference>
<protein>
    <submittedName>
        <fullName evidence="1">PBSX family phage terminase large subunit</fullName>
    </submittedName>
</protein>
<evidence type="ECO:0000313" key="2">
    <source>
        <dbReference type="Proteomes" id="UP000295680"/>
    </source>
</evidence>
<dbReference type="RefSeq" id="WP_132112772.1">
    <property type="nucleotide sequence ID" value="NZ_SLWS01000001.1"/>
</dbReference>
<gene>
    <name evidence="1" type="ORF">EV192_101143</name>
</gene>
<dbReference type="NCBIfam" id="TIGR01547">
    <property type="entry name" value="phage_term_2"/>
    <property type="match status" value="1"/>
</dbReference>
<dbReference type="InterPro" id="IPR006437">
    <property type="entry name" value="Phage_terminase_lsu"/>
</dbReference>
<dbReference type="EMBL" id="SLWS01000001">
    <property type="protein sequence ID" value="TCO64375.1"/>
    <property type="molecule type" value="Genomic_DNA"/>
</dbReference>
<dbReference type="PANTHER" id="PTHR39184:SF1">
    <property type="entry name" value="PBSX PHAGE TERMINASE LARGE SUBUNIT"/>
    <property type="match status" value="1"/>
</dbReference>
<dbReference type="Gene3D" id="3.30.420.280">
    <property type="match status" value="1"/>
</dbReference>
<comment type="caution">
    <text evidence="1">The sequence shown here is derived from an EMBL/GenBank/DDBJ whole genome shotgun (WGS) entry which is preliminary data.</text>
</comment>
<dbReference type="AlphaFoldDB" id="A0A4R2KCZ8"/>
<evidence type="ECO:0000313" key="1">
    <source>
        <dbReference type="EMBL" id="TCO64375.1"/>
    </source>
</evidence>
<dbReference type="Pfam" id="PF03237">
    <property type="entry name" value="Terminase_6N"/>
    <property type="match status" value="1"/>
</dbReference>
<accession>A0A4R2KCZ8</accession>
<proteinExistence type="predicted"/>